<feature type="chain" id="PRO_5012662175" evidence="2">
    <location>
        <begin position="30"/>
        <end position="1093"/>
    </location>
</feature>
<sequence>MKKISHNGFIKRFISMFLAILMVMPTCFAGNTSVFHPLVAKAATQSVASTKGLKVKVNNANGFDVSFAKVKKAKGYQLAYSKSKKFKKKQTKFVRINPTSKQNKKKIITYSVKNLKNGQKYYVKIRAYKKVGKKTIYGKYSSIKAVTVKKRNSVNKPEQNDTNNEDKSDSDSSSEDGSLGGSASDSNNKAQTYIEGYIPESMMDKEATFEKTNSTITYSKGQWVKMLLQENGSDVSLVDKERGYSYADVSESEYADYIQLAENIGCLPASADKDYDPENDVKMFYPNDEATREFAVYTTVHLLEFETDNIDILTFSDSEDITYPNEVSVAIRNHFLSLKDGKFNPNLALSETDKNQIFANIEKIQASEQIDETKVYENVKYSSDVKKPNVKYRAVKNGDSTFTVRLKDETSEYSVGDVLVLPASNEYPGGLAIKISSIKKDGDVYVLSAITPEFEEVYNTLQFQGVSYADVDSFEFADDVTGSVKLNGGNQTGTDAFRINEDKEFNFEDAKLSLNFSKDITDKIKINGNVDFSIPKIKARVDATVKFRNTTLNELYFTTTNKLELTGNVEATGLETGYEITHGSGTKEFKAADWELGRFSVPLGHTGLTGDVVLYAVMNVKGEITLTYKLTTESGIHYTKKSGFKRVNELVSKDKRISVKASAKLGLKLSLGLWALSAFNLAAIAINIGFGAAVSYVRHADVTPVLNCGDGVLYLYLSFGLDDGSLLAKIGEHLSFSIEKEIWNETKSPLLENVHVENANLVNKCTYGQSRLIGKAVDKKTGEPIKHAEVKVYQGNVLCHTGSTDVNGEFIVENVSVAEYNIVISATGYKRYSSKETAIKGDFYLQTYELLSKNGAEKGDLECDVLDAVTAKRIENFTFKIYKNWNVISGTAVFGGECLSGGISVSLESGYYTVVVEAKNYSKSATNVVIEGGKTTNTSVVMNSYDPKNEGTIRIILTWGEKPLDLDSHLYCVNNQKYHVFFSNEKVDNANLDVDDTNSYGPETVTITKVNSDDKFEYYVHDYTNRSSTDSDKLAKSNAVVRVYDGNNLIATFKVPTNKKGTAWHVFDYDSEQNEITPINTMDYTKHDNITNM</sequence>
<dbReference type="Proteomes" id="UP000190657">
    <property type="component" value="Unassembled WGS sequence"/>
</dbReference>
<protein>
    <submittedName>
        <fullName evidence="3">Carboxypeptidase regulatory-like domain-containing protein</fullName>
    </submittedName>
</protein>
<evidence type="ECO:0000256" key="1">
    <source>
        <dbReference type="SAM" id="MobiDB-lite"/>
    </source>
</evidence>
<gene>
    <name evidence="3" type="ORF">SAMN02745114_00026</name>
</gene>
<dbReference type="OrthoDB" id="1643603at2"/>
<keyword evidence="2" id="KW-0732">Signal</keyword>
<feature type="region of interest" description="Disordered" evidence="1">
    <location>
        <begin position="151"/>
        <end position="190"/>
    </location>
</feature>
<evidence type="ECO:0000313" key="4">
    <source>
        <dbReference type="Proteomes" id="UP000190657"/>
    </source>
</evidence>
<evidence type="ECO:0000313" key="3">
    <source>
        <dbReference type="EMBL" id="SJZ32917.1"/>
    </source>
</evidence>
<organism evidence="3 4">
    <name type="scientific">Eubacterium coprostanoligenes</name>
    <dbReference type="NCBI Taxonomy" id="290054"/>
    <lineage>
        <taxon>Bacteria</taxon>
        <taxon>Bacillati</taxon>
        <taxon>Bacillota</taxon>
        <taxon>Clostridia</taxon>
        <taxon>Eubacteriales</taxon>
        <taxon>Eubacteriaceae</taxon>
        <taxon>Eubacterium</taxon>
    </lineage>
</organism>
<evidence type="ECO:0000256" key="2">
    <source>
        <dbReference type="SAM" id="SignalP"/>
    </source>
</evidence>
<keyword evidence="4" id="KW-1185">Reference proteome</keyword>
<dbReference type="SUPFAM" id="SSF49464">
    <property type="entry name" value="Carboxypeptidase regulatory domain-like"/>
    <property type="match status" value="1"/>
</dbReference>
<dbReference type="STRING" id="290054.SAMN02745114_00026"/>
<dbReference type="EMBL" id="FUWW01000001">
    <property type="protein sequence ID" value="SJZ32917.1"/>
    <property type="molecule type" value="Genomic_DNA"/>
</dbReference>
<dbReference type="InterPro" id="IPR013783">
    <property type="entry name" value="Ig-like_fold"/>
</dbReference>
<dbReference type="GO" id="GO:0004180">
    <property type="term" value="F:carboxypeptidase activity"/>
    <property type="evidence" value="ECO:0007669"/>
    <property type="project" value="UniProtKB-KW"/>
</dbReference>
<keyword evidence="3" id="KW-0378">Hydrolase</keyword>
<dbReference type="Pfam" id="PF13620">
    <property type="entry name" value="CarboxypepD_reg"/>
    <property type="match status" value="1"/>
</dbReference>
<dbReference type="RefSeq" id="WP_078767551.1">
    <property type="nucleotide sequence ID" value="NZ_FUWW01000001.1"/>
</dbReference>
<dbReference type="Gene3D" id="2.60.40.10">
    <property type="entry name" value="Immunoglobulins"/>
    <property type="match status" value="1"/>
</dbReference>
<proteinExistence type="predicted"/>
<name>A0A1T4JS84_9FIRM</name>
<keyword evidence="3" id="KW-0645">Protease</keyword>
<feature type="compositionally biased region" description="Low complexity" evidence="1">
    <location>
        <begin position="175"/>
        <end position="188"/>
    </location>
</feature>
<dbReference type="AlphaFoldDB" id="A0A1T4JS84"/>
<reference evidence="3 4" key="1">
    <citation type="submission" date="2017-02" db="EMBL/GenBank/DDBJ databases">
        <authorList>
            <person name="Peterson S.W."/>
        </authorList>
    </citation>
    <scope>NUCLEOTIDE SEQUENCE [LARGE SCALE GENOMIC DNA]</scope>
    <source>
        <strain evidence="3 4">ATCC 51222</strain>
    </source>
</reference>
<accession>A0A1T4JS84</accession>
<dbReference type="Gene3D" id="2.60.40.1120">
    <property type="entry name" value="Carboxypeptidase-like, regulatory domain"/>
    <property type="match status" value="1"/>
</dbReference>
<dbReference type="InterPro" id="IPR008969">
    <property type="entry name" value="CarboxyPept-like_regulatory"/>
</dbReference>
<keyword evidence="3" id="KW-0121">Carboxypeptidase</keyword>
<feature type="signal peptide" evidence="2">
    <location>
        <begin position="1"/>
        <end position="29"/>
    </location>
</feature>